<dbReference type="AlphaFoldDB" id="A0A511XE20"/>
<evidence type="ECO:0000313" key="2">
    <source>
        <dbReference type="Proteomes" id="UP000321635"/>
    </source>
</evidence>
<protein>
    <submittedName>
        <fullName evidence="1">Uncharacterized protein</fullName>
    </submittedName>
</protein>
<dbReference type="OrthoDB" id="7283884at2"/>
<dbReference type="EMBL" id="BJYF01000029">
    <property type="protein sequence ID" value="GEN61197.1"/>
    <property type="molecule type" value="Genomic_DNA"/>
</dbReference>
<dbReference type="Proteomes" id="UP000321635">
    <property type="component" value="Unassembled WGS sequence"/>
</dbReference>
<organism evidence="1 2">
    <name type="scientific">Acetobacter nitrogenifigens DSM 23921 = NBRC 105050</name>
    <dbReference type="NCBI Taxonomy" id="1120919"/>
    <lineage>
        <taxon>Bacteria</taxon>
        <taxon>Pseudomonadati</taxon>
        <taxon>Pseudomonadota</taxon>
        <taxon>Alphaproteobacteria</taxon>
        <taxon>Acetobacterales</taxon>
        <taxon>Acetobacteraceae</taxon>
        <taxon>Acetobacter</taxon>
    </lineage>
</organism>
<reference evidence="1 2" key="1">
    <citation type="submission" date="2019-07" db="EMBL/GenBank/DDBJ databases">
        <title>Whole genome shotgun sequence of Acetobacter nitrogenifigens NBRC 105050.</title>
        <authorList>
            <person name="Hosoyama A."/>
            <person name="Uohara A."/>
            <person name="Ohji S."/>
            <person name="Ichikawa N."/>
        </authorList>
    </citation>
    <scope>NUCLEOTIDE SEQUENCE [LARGE SCALE GENOMIC DNA]</scope>
    <source>
        <strain evidence="1 2">NBRC 105050</strain>
    </source>
</reference>
<accession>A0A511XE20</accession>
<name>A0A511XE20_9PROT</name>
<sequence length="144" mass="16025">MSAPTHYVLPSKLTDAQVMRFCAEWNMHAPDVRRFAETLCRVAGTPTNEEKADDTARLILPDEMTPDIEKALGIICYNVIEYARAFRAGGETIRGKAEAEQANIVFKVLKGVLRTGSFDQAWRDMHRAAYEAQARAARGVVVTP</sequence>
<dbReference type="RefSeq" id="WP_026398745.1">
    <property type="nucleotide sequence ID" value="NZ_AUBI01000017.1"/>
</dbReference>
<keyword evidence="2" id="KW-1185">Reference proteome</keyword>
<comment type="caution">
    <text evidence="1">The sequence shown here is derived from an EMBL/GenBank/DDBJ whole genome shotgun (WGS) entry which is preliminary data.</text>
</comment>
<gene>
    <name evidence="1" type="ORF">ANI02nite_30810</name>
</gene>
<evidence type="ECO:0000313" key="1">
    <source>
        <dbReference type="EMBL" id="GEN61197.1"/>
    </source>
</evidence>
<dbReference type="STRING" id="1120919.GCA_000429165_03232"/>
<proteinExistence type="predicted"/>